<sequence length="102" mass="11402">MRNGLHRHGAFDHYISQTNSAGNLMKPIFVQLQCAPGKTYEVADAIYQTELVSELYSTSGDYDLLLKVYIEEGQDIGKFINDNIANIPGIVRSLTTLTFKAF</sequence>
<proteinExistence type="predicted"/>
<evidence type="ECO:0000259" key="1">
    <source>
        <dbReference type="Pfam" id="PF01037"/>
    </source>
</evidence>
<dbReference type="AlphaFoldDB" id="B3PRX7"/>
<dbReference type="KEGG" id="rec:RHECIAT_CH0004339"/>
<dbReference type="EMBL" id="CP001074">
    <property type="protein sequence ID" value="ACE93267.1"/>
    <property type="molecule type" value="Genomic_DNA"/>
</dbReference>
<dbReference type="SUPFAM" id="SSF54909">
    <property type="entry name" value="Dimeric alpha+beta barrel"/>
    <property type="match status" value="1"/>
</dbReference>
<protein>
    <submittedName>
        <fullName evidence="2">Putative transcriptional regulator protein</fullName>
    </submittedName>
</protein>
<organism evidence="2 3">
    <name type="scientific">Rhizobium etli (strain CIAT 652)</name>
    <dbReference type="NCBI Taxonomy" id="491916"/>
    <lineage>
        <taxon>Bacteria</taxon>
        <taxon>Pseudomonadati</taxon>
        <taxon>Pseudomonadota</taxon>
        <taxon>Alphaproteobacteria</taxon>
        <taxon>Hyphomicrobiales</taxon>
        <taxon>Rhizobiaceae</taxon>
        <taxon>Rhizobium/Agrobacterium group</taxon>
        <taxon>Rhizobium</taxon>
    </lineage>
</organism>
<dbReference type="InterPro" id="IPR019887">
    <property type="entry name" value="Tscrpt_reg_AsnC/Lrp_C"/>
</dbReference>
<evidence type="ECO:0000313" key="3">
    <source>
        <dbReference type="Proteomes" id="UP000008817"/>
    </source>
</evidence>
<dbReference type="HOGENOM" id="CLU_170329_0_0_5"/>
<dbReference type="Proteomes" id="UP000008817">
    <property type="component" value="Chromosome"/>
</dbReference>
<dbReference type="eggNOG" id="COG1522">
    <property type="taxonomic scope" value="Bacteria"/>
</dbReference>
<gene>
    <name evidence="2" type="ordered locus">RHECIAT_CH0004339</name>
</gene>
<feature type="domain" description="Transcription regulator AsnC/Lrp ligand binding" evidence="1">
    <location>
        <begin position="30"/>
        <end position="100"/>
    </location>
</feature>
<accession>B3PRX7</accession>
<dbReference type="Gene3D" id="3.30.70.920">
    <property type="match status" value="1"/>
</dbReference>
<dbReference type="Pfam" id="PF01037">
    <property type="entry name" value="AsnC_trans_reg"/>
    <property type="match status" value="1"/>
</dbReference>
<evidence type="ECO:0000313" key="2">
    <source>
        <dbReference type="EMBL" id="ACE93267.1"/>
    </source>
</evidence>
<name>B3PRX7_RHIE6</name>
<reference evidence="2 3" key="1">
    <citation type="submission" date="2008-04" db="EMBL/GenBank/DDBJ databases">
        <title>Genome diversity and DNA divergence of Rhizobium etli.</title>
        <authorList>
            <person name="Gonzalez V."/>
            <person name="Acosta J.L."/>
            <person name="Santamaria R.I."/>
            <person name="Bustos P."/>
            <person name="Hernandez-Gonzalez I.L."/>
            <person name="Fernandez J.L."/>
            <person name="Diaz R."/>
            <person name="Flores M."/>
            <person name="Mora J."/>
            <person name="Palacios R."/>
            <person name="Davila G."/>
        </authorList>
    </citation>
    <scope>NUCLEOTIDE SEQUENCE [LARGE SCALE GENOMIC DNA]</scope>
    <source>
        <strain evidence="2 3">CIAT 652</strain>
    </source>
</reference>
<dbReference type="InterPro" id="IPR011008">
    <property type="entry name" value="Dimeric_a/b-barrel"/>
</dbReference>